<dbReference type="InterPro" id="IPR000847">
    <property type="entry name" value="LysR_HTH_N"/>
</dbReference>
<dbReference type="InterPro" id="IPR005119">
    <property type="entry name" value="LysR_subst-bd"/>
</dbReference>
<dbReference type="PANTHER" id="PTHR30126">
    <property type="entry name" value="HTH-TYPE TRANSCRIPTIONAL REGULATOR"/>
    <property type="match status" value="1"/>
</dbReference>
<evidence type="ECO:0000256" key="3">
    <source>
        <dbReference type="ARBA" id="ARBA00023125"/>
    </source>
</evidence>
<dbReference type="AlphaFoldDB" id="A0A7X1FRM0"/>
<proteinExistence type="inferred from homology"/>
<accession>A0A7X1FRM0</accession>
<dbReference type="Proteomes" id="UP000566813">
    <property type="component" value="Unassembled WGS sequence"/>
</dbReference>
<dbReference type="GO" id="GO:0003700">
    <property type="term" value="F:DNA-binding transcription factor activity"/>
    <property type="evidence" value="ECO:0007669"/>
    <property type="project" value="InterPro"/>
</dbReference>
<evidence type="ECO:0000256" key="1">
    <source>
        <dbReference type="ARBA" id="ARBA00009437"/>
    </source>
</evidence>
<comment type="similarity">
    <text evidence="1">Belongs to the LysR transcriptional regulatory family.</text>
</comment>
<dbReference type="PANTHER" id="PTHR30126:SF98">
    <property type="entry name" value="HTH-TYPE TRANSCRIPTIONAL ACTIVATOR BAUR"/>
    <property type="match status" value="1"/>
</dbReference>
<comment type="caution">
    <text evidence="6">The sequence shown here is derived from an EMBL/GenBank/DDBJ whole genome shotgun (WGS) entry which is preliminary data.</text>
</comment>
<evidence type="ECO:0000313" key="6">
    <source>
        <dbReference type="EMBL" id="MBC2665688.1"/>
    </source>
</evidence>
<dbReference type="InterPro" id="IPR036390">
    <property type="entry name" value="WH_DNA-bd_sf"/>
</dbReference>
<dbReference type="Gene3D" id="3.40.190.290">
    <property type="match status" value="1"/>
</dbReference>
<name>A0A7X1FRM0_9SPHN</name>
<dbReference type="Gene3D" id="1.10.10.10">
    <property type="entry name" value="Winged helix-like DNA-binding domain superfamily/Winged helix DNA-binding domain"/>
    <property type="match status" value="1"/>
</dbReference>
<feature type="domain" description="HTH lysR-type" evidence="5">
    <location>
        <begin position="18"/>
        <end position="65"/>
    </location>
</feature>
<dbReference type="PROSITE" id="PS50931">
    <property type="entry name" value="HTH_LYSR"/>
    <property type="match status" value="1"/>
</dbReference>
<dbReference type="GO" id="GO:0000976">
    <property type="term" value="F:transcription cis-regulatory region binding"/>
    <property type="evidence" value="ECO:0007669"/>
    <property type="project" value="TreeGrafter"/>
</dbReference>
<evidence type="ECO:0000256" key="4">
    <source>
        <dbReference type="ARBA" id="ARBA00023163"/>
    </source>
</evidence>
<dbReference type="SUPFAM" id="SSF46785">
    <property type="entry name" value="Winged helix' DNA-binding domain"/>
    <property type="match status" value="1"/>
</dbReference>
<keyword evidence="3" id="KW-0238">DNA-binding</keyword>
<protein>
    <submittedName>
        <fullName evidence="6">LysR family transcriptional regulator</fullName>
    </submittedName>
</protein>
<keyword evidence="2" id="KW-0805">Transcription regulation</keyword>
<evidence type="ECO:0000256" key="2">
    <source>
        <dbReference type="ARBA" id="ARBA00023015"/>
    </source>
</evidence>
<reference evidence="6 7" key="1">
    <citation type="submission" date="2020-08" db="EMBL/GenBank/DDBJ databases">
        <title>The genome sequence of type strain Novosphingobium flavum NBRC 111647.</title>
        <authorList>
            <person name="Liu Y."/>
        </authorList>
    </citation>
    <scope>NUCLEOTIDE SEQUENCE [LARGE SCALE GENOMIC DNA]</scope>
    <source>
        <strain evidence="6 7">NBRC 111647</strain>
    </source>
</reference>
<dbReference type="PRINTS" id="PR00039">
    <property type="entry name" value="HTHLYSR"/>
</dbReference>
<evidence type="ECO:0000313" key="7">
    <source>
        <dbReference type="Proteomes" id="UP000566813"/>
    </source>
</evidence>
<dbReference type="EMBL" id="JACLAW010000006">
    <property type="protein sequence ID" value="MBC2665688.1"/>
    <property type="molecule type" value="Genomic_DNA"/>
</dbReference>
<evidence type="ECO:0000259" key="5">
    <source>
        <dbReference type="PROSITE" id="PS50931"/>
    </source>
</evidence>
<dbReference type="Pfam" id="PF00126">
    <property type="entry name" value="HTH_1"/>
    <property type="match status" value="1"/>
</dbReference>
<keyword evidence="4" id="KW-0804">Transcription</keyword>
<dbReference type="InterPro" id="IPR036388">
    <property type="entry name" value="WH-like_DNA-bd_sf"/>
</dbReference>
<dbReference type="SUPFAM" id="SSF53850">
    <property type="entry name" value="Periplasmic binding protein-like II"/>
    <property type="match status" value="1"/>
</dbReference>
<gene>
    <name evidence="6" type="ORF">H7F51_09140</name>
</gene>
<organism evidence="6 7">
    <name type="scientific">Novosphingobium flavum</name>
    <dbReference type="NCBI Taxonomy" id="1778672"/>
    <lineage>
        <taxon>Bacteria</taxon>
        <taxon>Pseudomonadati</taxon>
        <taxon>Pseudomonadota</taxon>
        <taxon>Alphaproteobacteria</taxon>
        <taxon>Sphingomonadales</taxon>
        <taxon>Sphingomonadaceae</taxon>
        <taxon>Novosphingobium</taxon>
    </lineage>
</organism>
<sequence length="332" mass="36536">MSYGRLLHRVSELLKVRAIVVAGSFNRAATSLFLSQPALTRRVRELETDLQMELLIRSASGVIPTSAFNEISAHLNQIHDSVMKLGTLLDQIALDHQTRIRCGATSLASSALLPDALDLLGERANLTFEVVDGGFDDLLGRLARREIEVVLGPALSGKIPSDLKGESVCSYEIGLFVRPEDLDGIKSVRLEDLSDNSWLVPPRESKAFLDVVRIFDEANLKLPRKLIYANNIDLIHRVLKNRNVSAFAPVPMFEKEVADGSLVNVEPKGASIQGEVILYTHRSSVENNRLKAFFDAVRRVAMNSPGFVALAKSIPGQATMRRARTSTPISRS</sequence>
<dbReference type="RefSeq" id="WP_185663951.1">
    <property type="nucleotide sequence ID" value="NZ_JACLAW010000006.1"/>
</dbReference>
<dbReference type="Pfam" id="PF03466">
    <property type="entry name" value="LysR_substrate"/>
    <property type="match status" value="1"/>
</dbReference>
<keyword evidence="7" id="KW-1185">Reference proteome</keyword>